<feature type="domain" description="TIR" evidence="1">
    <location>
        <begin position="3"/>
        <end position="51"/>
    </location>
</feature>
<dbReference type="GO" id="GO:0007165">
    <property type="term" value="P:signal transduction"/>
    <property type="evidence" value="ECO:0007669"/>
    <property type="project" value="InterPro"/>
</dbReference>
<accession>A0A918UUE7</accession>
<evidence type="ECO:0000259" key="1">
    <source>
        <dbReference type="Pfam" id="PF13676"/>
    </source>
</evidence>
<dbReference type="SUPFAM" id="SSF52200">
    <property type="entry name" value="Toll/Interleukin receptor TIR domain"/>
    <property type="match status" value="1"/>
</dbReference>
<organism evidence="2 3">
    <name type="scientific">Streptomyces poonensis</name>
    <dbReference type="NCBI Taxonomy" id="68255"/>
    <lineage>
        <taxon>Bacteria</taxon>
        <taxon>Bacillati</taxon>
        <taxon>Actinomycetota</taxon>
        <taxon>Actinomycetes</taxon>
        <taxon>Kitasatosporales</taxon>
        <taxon>Streptomycetaceae</taxon>
        <taxon>Streptomyces</taxon>
    </lineage>
</organism>
<reference evidence="2" key="2">
    <citation type="submission" date="2020-09" db="EMBL/GenBank/DDBJ databases">
        <authorList>
            <person name="Sun Q."/>
            <person name="Ohkuma M."/>
        </authorList>
    </citation>
    <scope>NUCLEOTIDE SEQUENCE</scope>
    <source>
        <strain evidence="2">JCM 4815</strain>
    </source>
</reference>
<evidence type="ECO:0000313" key="2">
    <source>
        <dbReference type="EMBL" id="GGZ33478.1"/>
    </source>
</evidence>
<dbReference type="AlphaFoldDB" id="A0A918UUE7"/>
<dbReference type="Pfam" id="PF13676">
    <property type="entry name" value="TIR_2"/>
    <property type="match status" value="1"/>
</dbReference>
<dbReference type="Gene3D" id="3.40.50.10140">
    <property type="entry name" value="Toll/interleukin-1 receptor homology (TIR) domain"/>
    <property type="match status" value="1"/>
</dbReference>
<gene>
    <name evidence="2" type="ORF">GCM10010365_62850</name>
</gene>
<sequence>MAGAGAVVAVVSRHWVESGWCGQEFAAAVTAAVEQGKRLIPVLTGEVELPPFIASRL</sequence>
<evidence type="ECO:0000313" key="3">
    <source>
        <dbReference type="Proteomes" id="UP000622166"/>
    </source>
</evidence>
<reference evidence="2" key="1">
    <citation type="journal article" date="2014" name="Int. J. Syst. Evol. Microbiol.">
        <title>Complete genome sequence of Corynebacterium casei LMG S-19264T (=DSM 44701T), isolated from a smear-ripened cheese.</title>
        <authorList>
            <consortium name="US DOE Joint Genome Institute (JGI-PGF)"/>
            <person name="Walter F."/>
            <person name="Albersmeier A."/>
            <person name="Kalinowski J."/>
            <person name="Ruckert C."/>
        </authorList>
    </citation>
    <scope>NUCLEOTIDE SEQUENCE</scope>
    <source>
        <strain evidence="2">JCM 4815</strain>
    </source>
</reference>
<dbReference type="InterPro" id="IPR035897">
    <property type="entry name" value="Toll_tir_struct_dom_sf"/>
</dbReference>
<protein>
    <recommendedName>
        <fullName evidence="1">TIR domain-containing protein</fullName>
    </recommendedName>
</protein>
<keyword evidence="3" id="KW-1185">Reference proteome</keyword>
<proteinExistence type="predicted"/>
<dbReference type="InterPro" id="IPR000157">
    <property type="entry name" value="TIR_dom"/>
</dbReference>
<comment type="caution">
    <text evidence="2">The sequence shown here is derived from an EMBL/GenBank/DDBJ whole genome shotgun (WGS) entry which is preliminary data.</text>
</comment>
<name>A0A918UUE7_9ACTN</name>
<dbReference type="Proteomes" id="UP000622166">
    <property type="component" value="Unassembled WGS sequence"/>
</dbReference>
<dbReference type="EMBL" id="BMVW01000017">
    <property type="protein sequence ID" value="GGZ33478.1"/>
    <property type="molecule type" value="Genomic_DNA"/>
</dbReference>